<dbReference type="Proteomes" id="UP001165064">
    <property type="component" value="Unassembled WGS sequence"/>
</dbReference>
<keyword evidence="2" id="KW-1185">Reference proteome</keyword>
<organism evidence="1 2">
    <name type="scientific">Ambrosiozyma monospora</name>
    <name type="common">Yeast</name>
    <name type="synonym">Endomycopsis monosporus</name>
    <dbReference type="NCBI Taxonomy" id="43982"/>
    <lineage>
        <taxon>Eukaryota</taxon>
        <taxon>Fungi</taxon>
        <taxon>Dikarya</taxon>
        <taxon>Ascomycota</taxon>
        <taxon>Saccharomycotina</taxon>
        <taxon>Pichiomycetes</taxon>
        <taxon>Pichiales</taxon>
        <taxon>Pichiaceae</taxon>
        <taxon>Ambrosiozyma</taxon>
    </lineage>
</organism>
<dbReference type="EMBL" id="BSXS01003328">
    <property type="protein sequence ID" value="GME81058.1"/>
    <property type="molecule type" value="Genomic_DNA"/>
</dbReference>
<evidence type="ECO:0000313" key="2">
    <source>
        <dbReference type="Proteomes" id="UP001165064"/>
    </source>
</evidence>
<sequence>MFPAFIPDSEIWCTGVFWGFGALCARPLSSKILWTGTQPTIKDDLKPAVFQDLYSILSRPVRKLKDLWTLTLNQSTEKSWKPN</sequence>
<accession>A0ACB5T4N1</accession>
<evidence type="ECO:0000313" key="1">
    <source>
        <dbReference type="EMBL" id="GME81058.1"/>
    </source>
</evidence>
<protein>
    <submittedName>
        <fullName evidence="1">Unnamed protein product</fullName>
    </submittedName>
</protein>
<proteinExistence type="predicted"/>
<reference evidence="1" key="1">
    <citation type="submission" date="2023-04" db="EMBL/GenBank/DDBJ databases">
        <title>Ambrosiozyma monospora NBRC 10751.</title>
        <authorList>
            <person name="Ichikawa N."/>
            <person name="Sato H."/>
            <person name="Tonouchi N."/>
        </authorList>
    </citation>
    <scope>NUCLEOTIDE SEQUENCE</scope>
    <source>
        <strain evidence="1">NBRC 10751</strain>
    </source>
</reference>
<gene>
    <name evidence="1" type="ORF">Amon02_000473900</name>
</gene>
<name>A0ACB5T4N1_AMBMO</name>
<comment type="caution">
    <text evidence="1">The sequence shown here is derived from an EMBL/GenBank/DDBJ whole genome shotgun (WGS) entry which is preliminary data.</text>
</comment>